<comment type="caution">
    <text evidence="1">The sequence shown here is derived from an EMBL/GenBank/DDBJ whole genome shotgun (WGS) entry which is preliminary data.</text>
</comment>
<reference evidence="2" key="1">
    <citation type="submission" date="2018-04" db="EMBL/GenBank/DDBJ databases">
        <authorList>
            <person name="Cornet L."/>
        </authorList>
    </citation>
    <scope>NUCLEOTIDE SEQUENCE [LARGE SCALE GENOMIC DNA]</scope>
</reference>
<gene>
    <name evidence="1" type="ORF">DCF17_14965</name>
</gene>
<dbReference type="SUPFAM" id="SSF52833">
    <property type="entry name" value="Thioredoxin-like"/>
    <property type="match status" value="1"/>
</dbReference>
<dbReference type="Gene3D" id="3.40.30.10">
    <property type="entry name" value="Glutaredoxin"/>
    <property type="match status" value="1"/>
</dbReference>
<dbReference type="PANTHER" id="PTHR34573">
    <property type="entry name" value="VKC DOMAIN-CONTAINING PROTEIN"/>
    <property type="match status" value="1"/>
</dbReference>
<evidence type="ECO:0000313" key="2">
    <source>
        <dbReference type="Proteomes" id="UP000249081"/>
    </source>
</evidence>
<dbReference type="EMBL" id="QBMN01000108">
    <property type="protein sequence ID" value="PZO38120.1"/>
    <property type="molecule type" value="Genomic_DNA"/>
</dbReference>
<dbReference type="InterPro" id="IPR036249">
    <property type="entry name" value="Thioredoxin-like_sf"/>
</dbReference>
<name>A0A2W4W1F7_9CYAN</name>
<proteinExistence type="predicted"/>
<dbReference type="PROSITE" id="PS51354">
    <property type="entry name" value="GLUTAREDOXIN_2"/>
    <property type="match status" value="1"/>
</dbReference>
<reference evidence="1 2" key="2">
    <citation type="submission" date="2018-06" db="EMBL/GenBank/DDBJ databases">
        <title>Metagenomic assembly of (sub)arctic Cyanobacteria and their associated microbiome from non-axenic cultures.</title>
        <authorList>
            <person name="Baurain D."/>
        </authorList>
    </citation>
    <scope>NUCLEOTIDE SEQUENCE [LARGE SCALE GENOMIC DNA]</scope>
    <source>
        <strain evidence="1">ULC041bin1</strain>
    </source>
</reference>
<dbReference type="PANTHER" id="PTHR34573:SF1">
    <property type="entry name" value="VITAMIN K EPOXIDE REDUCTASE DOMAIN-CONTAINING PROTEIN"/>
    <property type="match status" value="1"/>
</dbReference>
<sequence>MVSLRFSQFRPAQQLAGLGAIALGVMLLAGCGAQSGGAADGAIAYEAQLAEHLTATGGVMYGAHWCPHCADQKAMFSDSVDLMPYVECAADGENAQPELCQQRGIEGYPTWEIDGQLYPGVRSLDELANLSGFSPPE</sequence>
<dbReference type="Proteomes" id="UP000249081">
    <property type="component" value="Unassembled WGS sequence"/>
</dbReference>
<dbReference type="AlphaFoldDB" id="A0A2W4W1F7"/>
<dbReference type="CDD" id="cd02961">
    <property type="entry name" value="PDI_a_family"/>
    <property type="match status" value="1"/>
</dbReference>
<organism evidence="1 2">
    <name type="scientific">Shackletoniella antarctica</name>
    <dbReference type="NCBI Taxonomy" id="268115"/>
    <lineage>
        <taxon>Bacteria</taxon>
        <taxon>Bacillati</taxon>
        <taxon>Cyanobacteriota</taxon>
        <taxon>Cyanophyceae</taxon>
        <taxon>Oculatellales</taxon>
        <taxon>Oculatellaceae</taxon>
        <taxon>Shackletoniella</taxon>
    </lineage>
</organism>
<evidence type="ECO:0000313" key="1">
    <source>
        <dbReference type="EMBL" id="PZO38120.1"/>
    </source>
</evidence>
<accession>A0A2W4W1F7</accession>
<protein>
    <submittedName>
        <fullName evidence="1">Uncharacterized protein</fullName>
    </submittedName>
</protein>
<dbReference type="PROSITE" id="PS51257">
    <property type="entry name" value="PROKAR_LIPOPROTEIN"/>
    <property type="match status" value="1"/>
</dbReference>